<dbReference type="PaxDb" id="4097-A0A1S4DI93"/>
<dbReference type="KEGG" id="nta:107830157"/>
<accession>A0A1S4DI93</accession>
<dbReference type="InterPro" id="IPR021929">
    <property type="entry name" value="R1A-like_N"/>
</dbReference>
<protein>
    <submittedName>
        <fullName evidence="2">Late blight resistance protein homolog R1B-23</fullName>
    </submittedName>
</protein>
<dbReference type="RefSeq" id="XP_016513120.1">
    <property type="nucleotide sequence ID" value="XM_016657634.1"/>
</dbReference>
<feature type="domain" description="Late blight resistance protein R1A-like N-terminal" evidence="1">
    <location>
        <begin position="1"/>
        <end position="230"/>
    </location>
</feature>
<dbReference type="AlphaFoldDB" id="A0A1S4DI93"/>
<proteinExistence type="predicted"/>
<sequence length="245" mass="28937">MEFIDIVASNLCDLLKFNDPSSLLCIGDLMGQIEKALKELKFLKSFVCFVSDGCIKPHVQQTFLTHALKVAWQTTMSTWLYLPSNKYQEPDLAPGEKYPLFSQLLEYEINPIRPYICKIYTDVLQGLKIVQSQWYPVLQFKYVVDREVGFMETLLRNLEELPISFNYKATRLTLREMLNFLRANLINLRVLAPQSHLQDIDTVIIEAGWFTHQMRRRRIRETRLLGKRTKYQFLICQKKFRECKQ</sequence>
<name>A0A1S4DI93_TOBAC</name>
<gene>
    <name evidence="2" type="primary">LOC107830157</name>
</gene>
<organism evidence="2">
    <name type="scientific">Nicotiana tabacum</name>
    <name type="common">Common tobacco</name>
    <dbReference type="NCBI Taxonomy" id="4097"/>
    <lineage>
        <taxon>Eukaryota</taxon>
        <taxon>Viridiplantae</taxon>
        <taxon>Streptophyta</taxon>
        <taxon>Embryophyta</taxon>
        <taxon>Tracheophyta</taxon>
        <taxon>Spermatophyta</taxon>
        <taxon>Magnoliopsida</taxon>
        <taxon>eudicotyledons</taxon>
        <taxon>Gunneridae</taxon>
        <taxon>Pentapetalae</taxon>
        <taxon>asterids</taxon>
        <taxon>lamiids</taxon>
        <taxon>Solanales</taxon>
        <taxon>Solanaceae</taxon>
        <taxon>Nicotianoideae</taxon>
        <taxon>Nicotianeae</taxon>
        <taxon>Nicotiana</taxon>
    </lineage>
</organism>
<dbReference type="Pfam" id="PF12061">
    <property type="entry name" value="NB-LRR"/>
    <property type="match status" value="1"/>
</dbReference>
<dbReference type="OrthoDB" id="1319928at2759"/>
<evidence type="ECO:0000259" key="1">
    <source>
        <dbReference type="Pfam" id="PF12061"/>
    </source>
</evidence>
<evidence type="ECO:0000313" key="2">
    <source>
        <dbReference type="RefSeq" id="XP_016513120.1"/>
    </source>
</evidence>
<reference evidence="2" key="1">
    <citation type="submission" date="2025-08" db="UniProtKB">
        <authorList>
            <consortium name="RefSeq"/>
        </authorList>
    </citation>
    <scope>IDENTIFICATION</scope>
</reference>